<evidence type="ECO:0000259" key="2">
    <source>
        <dbReference type="PROSITE" id="PS50213"/>
    </source>
</evidence>
<keyword evidence="4" id="KW-1185">Reference proteome</keyword>
<dbReference type="Gene3D" id="2.30.180.10">
    <property type="entry name" value="FAS1 domain"/>
    <property type="match status" value="2"/>
</dbReference>
<dbReference type="EMBL" id="BMAT01012483">
    <property type="protein sequence ID" value="GFR93100.1"/>
    <property type="molecule type" value="Genomic_DNA"/>
</dbReference>
<dbReference type="PROSITE" id="PS50213">
    <property type="entry name" value="FAS1"/>
    <property type="match status" value="2"/>
</dbReference>
<evidence type="ECO:0000313" key="4">
    <source>
        <dbReference type="Proteomes" id="UP000762676"/>
    </source>
</evidence>
<evidence type="ECO:0000256" key="1">
    <source>
        <dbReference type="SAM" id="SignalP"/>
    </source>
</evidence>
<reference evidence="3 4" key="1">
    <citation type="journal article" date="2021" name="Elife">
        <title>Chloroplast acquisition without the gene transfer in kleptoplastic sea slugs, Plakobranchus ocellatus.</title>
        <authorList>
            <person name="Maeda T."/>
            <person name="Takahashi S."/>
            <person name="Yoshida T."/>
            <person name="Shimamura S."/>
            <person name="Takaki Y."/>
            <person name="Nagai Y."/>
            <person name="Toyoda A."/>
            <person name="Suzuki Y."/>
            <person name="Arimoto A."/>
            <person name="Ishii H."/>
            <person name="Satoh N."/>
            <person name="Nishiyama T."/>
            <person name="Hasebe M."/>
            <person name="Maruyama T."/>
            <person name="Minagawa J."/>
            <person name="Obokata J."/>
            <person name="Shigenobu S."/>
        </authorList>
    </citation>
    <scope>NUCLEOTIDE SEQUENCE [LARGE SCALE GENOMIC DNA]</scope>
</reference>
<dbReference type="SMART" id="SM00554">
    <property type="entry name" value="FAS1"/>
    <property type="match status" value="1"/>
</dbReference>
<evidence type="ECO:0000313" key="3">
    <source>
        <dbReference type="EMBL" id="GFR93100.1"/>
    </source>
</evidence>
<dbReference type="InterPro" id="IPR000782">
    <property type="entry name" value="FAS1_domain"/>
</dbReference>
<dbReference type="AlphaFoldDB" id="A0AAV4H6L9"/>
<feature type="domain" description="FAS1" evidence="2">
    <location>
        <begin position="30"/>
        <end position="167"/>
    </location>
</feature>
<dbReference type="SUPFAM" id="SSF82153">
    <property type="entry name" value="FAS1 domain"/>
    <property type="match status" value="2"/>
</dbReference>
<dbReference type="PANTHER" id="PTHR10900:SF77">
    <property type="entry name" value="FI19380P1"/>
    <property type="match status" value="1"/>
</dbReference>
<dbReference type="InterPro" id="IPR036378">
    <property type="entry name" value="FAS1_dom_sf"/>
</dbReference>
<sequence>MKMLTNLVVFVCFLASALCQTTMAPTTPMPVDLETELTQRGGFTQILSLLKTAGLLDTLKNADNITLFAPTDAALARVPADQLAALTSNPSDLQKLLGFHALLEDVKALHRKGIGRLQDKVIMSSNGLPIRINVYRLLHTVAAEGVNITERGIRVSNGYVHALDGVMIPPEGDVVEIAVANGKLTSLVSLLSAAGLVDAIKSDMNITVFAPHDAAFAKVDPKVTAYLTSHPEDLKSTCSWVHLKKKWFLS</sequence>
<dbReference type="Proteomes" id="UP000762676">
    <property type="component" value="Unassembled WGS sequence"/>
</dbReference>
<feature type="domain" description="FAS1" evidence="2">
    <location>
        <begin position="171"/>
        <end position="250"/>
    </location>
</feature>
<feature type="chain" id="PRO_5043763936" evidence="1">
    <location>
        <begin position="20"/>
        <end position="250"/>
    </location>
</feature>
<accession>A0AAV4H6L9</accession>
<organism evidence="3 4">
    <name type="scientific">Elysia marginata</name>
    <dbReference type="NCBI Taxonomy" id="1093978"/>
    <lineage>
        <taxon>Eukaryota</taxon>
        <taxon>Metazoa</taxon>
        <taxon>Spiralia</taxon>
        <taxon>Lophotrochozoa</taxon>
        <taxon>Mollusca</taxon>
        <taxon>Gastropoda</taxon>
        <taxon>Heterobranchia</taxon>
        <taxon>Euthyneura</taxon>
        <taxon>Panpulmonata</taxon>
        <taxon>Sacoglossa</taxon>
        <taxon>Placobranchoidea</taxon>
        <taxon>Plakobranchidae</taxon>
        <taxon>Elysia</taxon>
    </lineage>
</organism>
<gene>
    <name evidence="3" type="ORF">ElyMa_006217400</name>
</gene>
<feature type="signal peptide" evidence="1">
    <location>
        <begin position="1"/>
        <end position="19"/>
    </location>
</feature>
<dbReference type="PANTHER" id="PTHR10900">
    <property type="entry name" value="PERIOSTIN-RELATED"/>
    <property type="match status" value="1"/>
</dbReference>
<dbReference type="InterPro" id="IPR050904">
    <property type="entry name" value="Adhesion/Biosynth-related"/>
</dbReference>
<dbReference type="Pfam" id="PF02469">
    <property type="entry name" value="Fasciclin"/>
    <property type="match status" value="2"/>
</dbReference>
<proteinExistence type="predicted"/>
<keyword evidence="1" id="KW-0732">Signal</keyword>
<comment type="caution">
    <text evidence="3">The sequence shown here is derived from an EMBL/GenBank/DDBJ whole genome shotgun (WGS) entry which is preliminary data.</text>
</comment>
<protein>
    <submittedName>
        <fullName evidence="3">Transforming growth factor-beta-induced protein ig-h3</fullName>
    </submittedName>
</protein>
<name>A0AAV4H6L9_9GAST</name>